<dbReference type="PANTHER" id="PTHR40688">
    <property type="match status" value="1"/>
</dbReference>
<dbReference type="OrthoDB" id="7359471at2"/>
<reference evidence="2 3" key="1">
    <citation type="submission" date="2018-09" db="EMBL/GenBank/DDBJ databases">
        <authorList>
            <person name="Zhu H."/>
        </authorList>
    </citation>
    <scope>NUCLEOTIDE SEQUENCE [LARGE SCALE GENOMIC DNA]</scope>
    <source>
        <strain evidence="2 3">K1W22B-8</strain>
    </source>
</reference>
<evidence type="ECO:0000313" key="2">
    <source>
        <dbReference type="EMBL" id="RJF86595.1"/>
    </source>
</evidence>
<sequence length="86" mass="9661">MSESTTLTIRLPQSVKDKLDQLAIDTDRSKSYLAAEAVEHYVDRELAIVASIKRGLEDMEAGRTVPHEQVMAEVREIIEAAKRKHA</sequence>
<protein>
    <submittedName>
        <fullName evidence="2">Ribbon-helix-helix protein, CopG family</fullName>
    </submittedName>
</protein>
<dbReference type="InterPro" id="IPR010985">
    <property type="entry name" value="Ribbon_hlx_hlx"/>
</dbReference>
<dbReference type="Gene3D" id="1.10.1220.10">
    <property type="entry name" value="Met repressor-like"/>
    <property type="match status" value="1"/>
</dbReference>
<dbReference type="Pfam" id="PF01402">
    <property type="entry name" value="RHH_1"/>
    <property type="match status" value="1"/>
</dbReference>
<organism evidence="2 3">
    <name type="scientific">Oleomonas cavernae</name>
    <dbReference type="NCBI Taxonomy" id="2320859"/>
    <lineage>
        <taxon>Bacteria</taxon>
        <taxon>Pseudomonadati</taxon>
        <taxon>Pseudomonadota</taxon>
        <taxon>Alphaproteobacteria</taxon>
        <taxon>Acetobacterales</taxon>
        <taxon>Acetobacteraceae</taxon>
        <taxon>Oleomonas</taxon>
    </lineage>
</organism>
<dbReference type="InterPro" id="IPR002145">
    <property type="entry name" value="CopG"/>
</dbReference>
<keyword evidence="3" id="KW-1185">Reference proteome</keyword>
<evidence type="ECO:0000259" key="1">
    <source>
        <dbReference type="Pfam" id="PF01402"/>
    </source>
</evidence>
<dbReference type="SUPFAM" id="SSF47598">
    <property type="entry name" value="Ribbon-helix-helix"/>
    <property type="match status" value="1"/>
</dbReference>
<evidence type="ECO:0000313" key="3">
    <source>
        <dbReference type="Proteomes" id="UP000284605"/>
    </source>
</evidence>
<dbReference type="AlphaFoldDB" id="A0A418W9A0"/>
<gene>
    <name evidence="2" type="ORF">D3874_05805</name>
</gene>
<proteinExistence type="predicted"/>
<dbReference type="Proteomes" id="UP000284605">
    <property type="component" value="Unassembled WGS sequence"/>
</dbReference>
<dbReference type="GO" id="GO:0006355">
    <property type="term" value="P:regulation of DNA-templated transcription"/>
    <property type="evidence" value="ECO:0007669"/>
    <property type="project" value="InterPro"/>
</dbReference>
<dbReference type="CDD" id="cd22233">
    <property type="entry name" value="RHH_CopAso-like"/>
    <property type="match status" value="1"/>
</dbReference>
<name>A0A418W9A0_9PROT</name>
<accession>A0A418W9A0</accession>
<dbReference type="EMBL" id="QYUK01000011">
    <property type="protein sequence ID" value="RJF86595.1"/>
    <property type="molecule type" value="Genomic_DNA"/>
</dbReference>
<comment type="caution">
    <text evidence="2">The sequence shown here is derived from an EMBL/GenBank/DDBJ whole genome shotgun (WGS) entry which is preliminary data.</text>
</comment>
<dbReference type="InterPro" id="IPR052991">
    <property type="entry name" value="Non-func_TypeII_TA_Antitoxin"/>
</dbReference>
<dbReference type="PANTHER" id="PTHR40688:SF2">
    <property type="entry name" value="RIBBON-HELIX-HELIX PROTEIN COPG DOMAIN-CONTAINING PROTEIN"/>
    <property type="match status" value="1"/>
</dbReference>
<dbReference type="RefSeq" id="WP_119777240.1">
    <property type="nucleotide sequence ID" value="NZ_QYUK01000011.1"/>
</dbReference>
<dbReference type="InterPro" id="IPR013321">
    <property type="entry name" value="Arc_rbn_hlx_hlx"/>
</dbReference>
<feature type="domain" description="Ribbon-helix-helix protein CopG" evidence="1">
    <location>
        <begin position="7"/>
        <end position="45"/>
    </location>
</feature>